<keyword evidence="3" id="KW-1185">Reference proteome</keyword>
<sequence>MAIILVVVRSIIYNTNQVSAQCGGDLPNLISQCSQFVQKNGPKVPPSPGCCAVLKTFDIKCACQLIPRDVEKYISIPKAIFVARSCGLNLPAGTKCGRKIVLPP</sequence>
<dbReference type="InterPro" id="IPR036312">
    <property type="entry name" value="Bifun_inhib/LTP/seed_sf"/>
</dbReference>
<dbReference type="InterPro" id="IPR044741">
    <property type="entry name" value="NsLTP-like"/>
</dbReference>
<evidence type="ECO:0000259" key="1">
    <source>
        <dbReference type="Pfam" id="PF14368"/>
    </source>
</evidence>
<evidence type="ECO:0000313" key="2">
    <source>
        <dbReference type="EMBL" id="KAK7258115.1"/>
    </source>
</evidence>
<proteinExistence type="predicted"/>
<dbReference type="Pfam" id="PF14368">
    <property type="entry name" value="LTP_2"/>
    <property type="match status" value="1"/>
</dbReference>
<comment type="caution">
    <text evidence="2">The sequence shown here is derived from an EMBL/GenBank/DDBJ whole genome shotgun (WGS) entry which is preliminary data.</text>
</comment>
<organism evidence="2 3">
    <name type="scientific">Crotalaria pallida</name>
    <name type="common">Smooth rattlebox</name>
    <name type="synonym">Crotalaria striata</name>
    <dbReference type="NCBI Taxonomy" id="3830"/>
    <lineage>
        <taxon>Eukaryota</taxon>
        <taxon>Viridiplantae</taxon>
        <taxon>Streptophyta</taxon>
        <taxon>Embryophyta</taxon>
        <taxon>Tracheophyta</taxon>
        <taxon>Spermatophyta</taxon>
        <taxon>Magnoliopsida</taxon>
        <taxon>eudicotyledons</taxon>
        <taxon>Gunneridae</taxon>
        <taxon>Pentapetalae</taxon>
        <taxon>rosids</taxon>
        <taxon>fabids</taxon>
        <taxon>Fabales</taxon>
        <taxon>Fabaceae</taxon>
        <taxon>Papilionoideae</taxon>
        <taxon>50 kb inversion clade</taxon>
        <taxon>genistoids sensu lato</taxon>
        <taxon>core genistoids</taxon>
        <taxon>Crotalarieae</taxon>
        <taxon>Crotalaria</taxon>
    </lineage>
</organism>
<dbReference type="Proteomes" id="UP001372338">
    <property type="component" value="Unassembled WGS sequence"/>
</dbReference>
<dbReference type="AlphaFoldDB" id="A0AAN9HZG4"/>
<dbReference type="PANTHER" id="PTHR33286">
    <property type="entry name" value="BIFUNCTIONAL INHIBITOR/LIPID-TRANSFER PROTEIN/SEED STORAGE 2S ALBUMIN SUPERFAMILY PROTEIN"/>
    <property type="match status" value="1"/>
</dbReference>
<gene>
    <name evidence="2" type="ORF">RIF29_32567</name>
</gene>
<dbReference type="InterPro" id="IPR016140">
    <property type="entry name" value="Bifunc_inhib/LTP/seed_store"/>
</dbReference>
<protein>
    <recommendedName>
        <fullName evidence="1">Bifunctional inhibitor/plant lipid transfer protein/seed storage helical domain-containing protein</fullName>
    </recommendedName>
</protein>
<accession>A0AAN9HZG4</accession>
<reference evidence="2 3" key="1">
    <citation type="submission" date="2024-01" db="EMBL/GenBank/DDBJ databases">
        <title>The genomes of 5 underutilized Papilionoideae crops provide insights into root nodulation and disease resistanc.</title>
        <authorList>
            <person name="Yuan L."/>
        </authorList>
    </citation>
    <scope>NUCLEOTIDE SEQUENCE [LARGE SCALE GENOMIC DNA]</scope>
    <source>
        <strain evidence="2">ZHUSHIDOU_FW_LH</strain>
        <tissue evidence="2">Leaf</tissue>
    </source>
</reference>
<dbReference type="SUPFAM" id="SSF47699">
    <property type="entry name" value="Bifunctional inhibitor/lipid-transfer protein/seed storage 2S albumin"/>
    <property type="match status" value="1"/>
</dbReference>
<evidence type="ECO:0000313" key="3">
    <source>
        <dbReference type="Proteomes" id="UP001372338"/>
    </source>
</evidence>
<name>A0AAN9HZG4_CROPI</name>
<dbReference type="PANTHER" id="PTHR33286:SF1">
    <property type="entry name" value="OS01G0800600 PROTEIN"/>
    <property type="match status" value="1"/>
</dbReference>
<feature type="domain" description="Bifunctional inhibitor/plant lipid transfer protein/seed storage helical" evidence="1">
    <location>
        <begin position="4"/>
        <end position="96"/>
    </location>
</feature>
<dbReference type="EMBL" id="JAYWIO010000006">
    <property type="protein sequence ID" value="KAK7258115.1"/>
    <property type="molecule type" value="Genomic_DNA"/>
</dbReference>
<dbReference type="Gene3D" id="1.10.110.10">
    <property type="entry name" value="Plant lipid-transfer and hydrophobic proteins"/>
    <property type="match status" value="1"/>
</dbReference>
<dbReference type="CDD" id="cd04660">
    <property type="entry name" value="nsLTP_like"/>
    <property type="match status" value="1"/>
</dbReference>